<evidence type="ECO:0008006" key="4">
    <source>
        <dbReference type="Google" id="ProtNLM"/>
    </source>
</evidence>
<sequence>MEQTLREAADLLGEPLTDPRDLGGSTRSTVLRARTASGRDVVVKAFAQAPEAGRSFTGEAAGLALGVGGADLLAADPARRLLVQTDLGDLPTLADLLLGEDPEAATAALLAWAAGLGDLAVAAAPRRAEFDALWARYDQGLPSWDREPWHAENATGLLTALAGAGVAPAPGLAAELAGVAELLTDRYPAFTPGDTCADNNLITPDGLRLIDFEAACYLSVFLTAAYCRMPFSSCWCVFTLPPELAAQVERTYRERVVRIHPELADDEVWTAGLAAAVALWTVDLTARQLPRVLTGDAPVHPRRRPVPTRRQLLRHRWARAAELPGLPALTATMRELLALSDDWQVPDLPHYPAFRSVGLSSGDRAGS</sequence>
<dbReference type="OrthoDB" id="115252at2"/>
<proteinExistence type="predicted"/>
<dbReference type="RefSeq" id="WP_145907264.1">
    <property type="nucleotide sequence ID" value="NZ_BAAAMZ010000040.1"/>
</dbReference>
<feature type="region of interest" description="Disordered" evidence="1">
    <location>
        <begin position="1"/>
        <end position="26"/>
    </location>
</feature>
<gene>
    <name evidence="2" type="ORF">FHX73_115106</name>
</gene>
<dbReference type="EMBL" id="VIWT01000001">
    <property type="protein sequence ID" value="TWG01214.1"/>
    <property type="molecule type" value="Genomic_DNA"/>
</dbReference>
<organism evidence="2 3">
    <name type="scientific">Kitasatospora viridis</name>
    <dbReference type="NCBI Taxonomy" id="281105"/>
    <lineage>
        <taxon>Bacteria</taxon>
        <taxon>Bacillati</taxon>
        <taxon>Actinomycetota</taxon>
        <taxon>Actinomycetes</taxon>
        <taxon>Kitasatosporales</taxon>
        <taxon>Streptomycetaceae</taxon>
        <taxon>Kitasatospora</taxon>
    </lineage>
</organism>
<keyword evidence="3" id="KW-1185">Reference proteome</keyword>
<evidence type="ECO:0000256" key="1">
    <source>
        <dbReference type="SAM" id="MobiDB-lite"/>
    </source>
</evidence>
<name>A0A561UPF1_9ACTN</name>
<dbReference type="InterPro" id="IPR011009">
    <property type="entry name" value="Kinase-like_dom_sf"/>
</dbReference>
<reference evidence="2 3" key="1">
    <citation type="submission" date="2019-06" db="EMBL/GenBank/DDBJ databases">
        <title>Sequencing the genomes of 1000 actinobacteria strains.</title>
        <authorList>
            <person name="Klenk H.-P."/>
        </authorList>
    </citation>
    <scope>NUCLEOTIDE SEQUENCE [LARGE SCALE GENOMIC DNA]</scope>
    <source>
        <strain evidence="2 3">DSM 44826</strain>
    </source>
</reference>
<comment type="caution">
    <text evidence="2">The sequence shown here is derived from an EMBL/GenBank/DDBJ whole genome shotgun (WGS) entry which is preliminary data.</text>
</comment>
<accession>A0A561UPF1</accession>
<dbReference type="AlphaFoldDB" id="A0A561UPF1"/>
<evidence type="ECO:0000313" key="2">
    <source>
        <dbReference type="EMBL" id="TWG01214.1"/>
    </source>
</evidence>
<dbReference type="Gene3D" id="3.30.200.20">
    <property type="entry name" value="Phosphorylase Kinase, domain 1"/>
    <property type="match status" value="1"/>
</dbReference>
<dbReference type="Proteomes" id="UP000317940">
    <property type="component" value="Unassembled WGS sequence"/>
</dbReference>
<dbReference type="SUPFAM" id="SSF56112">
    <property type="entry name" value="Protein kinase-like (PK-like)"/>
    <property type="match status" value="1"/>
</dbReference>
<protein>
    <recommendedName>
        <fullName evidence="4">Phosphotransferase family enzyme</fullName>
    </recommendedName>
</protein>
<evidence type="ECO:0000313" key="3">
    <source>
        <dbReference type="Proteomes" id="UP000317940"/>
    </source>
</evidence>